<dbReference type="GO" id="GO:0042721">
    <property type="term" value="C:TIM22 mitochondrial import inner membrane insertion complex"/>
    <property type="evidence" value="ECO:0007669"/>
    <property type="project" value="UniProtKB-UniRule"/>
</dbReference>
<proteinExistence type="evidence at transcript level"/>
<dbReference type="PANTHER" id="PTHR14110">
    <property type="entry name" value="MITOCHONDRIAL IMPORT INNER MEMBRANE TRANSLOCASE SUBUNIT TIM22"/>
    <property type="match status" value="1"/>
</dbReference>
<keyword evidence="5" id="KW-0813">Transport</keyword>
<dbReference type="Pfam" id="PF02466">
    <property type="entry name" value="Tim17"/>
    <property type="match status" value="1"/>
</dbReference>
<evidence type="ECO:0000256" key="1">
    <source>
        <dbReference type="ARBA" id="ARBA00004141"/>
    </source>
</evidence>
<dbReference type="InterPro" id="IPR039175">
    <property type="entry name" value="TIM22"/>
</dbReference>
<comment type="subcellular location">
    <subcellularLocation>
        <location evidence="1">Membrane</location>
        <topology evidence="1">Multi-pass membrane protein</topology>
    </subcellularLocation>
    <subcellularLocation>
        <location evidence="5">Mitochondrion inner membrane</location>
        <topology evidence="5">Multi-pass membrane protein</topology>
    </subcellularLocation>
</comment>
<evidence type="ECO:0000313" key="7">
    <source>
        <dbReference type="EMBL" id="ANM86780.1"/>
    </source>
</evidence>
<name>A0A192ZIZ0_9EUKA</name>
<comment type="function">
    <text evidence="5">Essential core component of the TIM22 complex, a complex that mediates the import and insertion of multi-pass transmembrane proteins into the mitochondrial inner membrane. In the TIM22 complex, it constitutes the voltage-activated and signal-gated channel. Forms a twin-pore translocase that uses the membrane potential as external driving force in 2 voltage-dependent steps.</text>
</comment>
<keyword evidence="5" id="KW-0653">Protein transport</keyword>
<dbReference type="AlphaFoldDB" id="A0A192ZIZ0"/>
<evidence type="ECO:0000256" key="5">
    <source>
        <dbReference type="RuleBase" id="RU367038"/>
    </source>
</evidence>
<gene>
    <name evidence="7" type="primary">TIM22</name>
</gene>
<keyword evidence="5" id="KW-0999">Mitochondrion inner membrane</keyword>
<keyword evidence="5" id="KW-0496">Mitochondrion</keyword>
<dbReference type="GO" id="GO:0045039">
    <property type="term" value="P:protein insertion into mitochondrial inner membrane"/>
    <property type="evidence" value="ECO:0007669"/>
    <property type="project" value="UniProtKB-UniRule"/>
</dbReference>
<keyword evidence="3" id="KW-1133">Transmembrane helix</keyword>
<accession>A0A192ZIZ0</accession>
<comment type="subunit">
    <text evidence="5">Component of the TIM22 complex.</text>
</comment>
<evidence type="ECO:0000256" key="3">
    <source>
        <dbReference type="ARBA" id="ARBA00022989"/>
    </source>
</evidence>
<dbReference type="EMBL" id="KT984560">
    <property type="protein sequence ID" value="ANM86780.1"/>
    <property type="molecule type" value="mRNA"/>
</dbReference>
<protein>
    <recommendedName>
        <fullName evidence="5">Mitochondrial import inner membrane translocase subunit TIM22</fullName>
    </recommendedName>
</protein>
<keyword evidence="5" id="KW-0811">Translocation</keyword>
<reference evidence="7" key="1">
    <citation type="journal article" date="2016" name="Mol. Biol. Evol.">
        <title>Novel hydrogenosomes in the microaerophilic jakobid Stygiella incarcerata.</title>
        <authorList>
            <person name="Leger M.M."/>
            <person name="Eme L."/>
            <person name="Hug L.A."/>
            <person name="Roger A.J."/>
        </authorList>
    </citation>
    <scope>NUCLEOTIDE SEQUENCE</scope>
</reference>
<organism evidence="7">
    <name type="scientific">Stygiella incarcerata</name>
    <dbReference type="NCBI Taxonomy" id="1712417"/>
    <lineage>
        <taxon>Eukaryota</taxon>
        <taxon>Discoba</taxon>
        <taxon>Jakobida</taxon>
        <taxon>Andalucina</taxon>
        <taxon>Stygiellidae</taxon>
        <taxon>Stygiella</taxon>
    </lineage>
</organism>
<feature type="region of interest" description="Disordered" evidence="6">
    <location>
        <begin position="1"/>
        <end position="22"/>
    </location>
</feature>
<evidence type="ECO:0000256" key="6">
    <source>
        <dbReference type="SAM" id="MobiDB-lite"/>
    </source>
</evidence>
<evidence type="ECO:0000256" key="4">
    <source>
        <dbReference type="ARBA" id="ARBA00023136"/>
    </source>
</evidence>
<keyword evidence="4" id="KW-0472">Membrane</keyword>
<keyword evidence="2" id="KW-0812">Transmembrane</keyword>
<comment type="similarity">
    <text evidence="5">Belongs to the Tim17/Tim22/Tim23 family.</text>
</comment>
<evidence type="ECO:0000256" key="2">
    <source>
        <dbReference type="ARBA" id="ARBA00022692"/>
    </source>
</evidence>
<dbReference type="GO" id="GO:0008320">
    <property type="term" value="F:protein transmembrane transporter activity"/>
    <property type="evidence" value="ECO:0007669"/>
    <property type="project" value="UniProtKB-UniRule"/>
</dbReference>
<sequence length="192" mass="20392">MLSSTPSPSPSPKPSLGGSANANDKQTMLSKILWKNRLQCVSQCLRKSISSAKSDLMFGTSIGLLQTLSESSSQGTGFRFPNGFRSALVLSIKEHGLPMGSLGFVQSVVECGLERYRGKEDVYNSLFGGFVAGALMASHRGPRAMLTGAVRQGVFAGGIAFFMLHAKEAMQLAQEAEGATKKNGTADEDRDP</sequence>